<dbReference type="InterPro" id="IPR014048">
    <property type="entry name" value="MethylDNA_cys_MeTrfase_DNA-bd"/>
</dbReference>
<dbReference type="GO" id="GO:0006307">
    <property type="term" value="P:DNA alkylation repair"/>
    <property type="evidence" value="ECO:0007669"/>
    <property type="project" value="UniProtKB-UniRule"/>
</dbReference>
<dbReference type="RefSeq" id="WP_149170219.1">
    <property type="nucleotide sequence ID" value="NZ_VTOY01000001.1"/>
</dbReference>
<dbReference type="PANTHER" id="PTHR10815">
    <property type="entry name" value="METHYLATED-DNA--PROTEIN-CYSTEINE METHYLTRANSFERASE"/>
    <property type="match status" value="1"/>
</dbReference>
<dbReference type="CDD" id="cd06445">
    <property type="entry name" value="ATase"/>
    <property type="match status" value="1"/>
</dbReference>
<comment type="similarity">
    <text evidence="2 9">Belongs to the MGMT family.</text>
</comment>
<evidence type="ECO:0000256" key="4">
    <source>
        <dbReference type="ARBA" id="ARBA00022603"/>
    </source>
</evidence>
<comment type="miscellaneous">
    <text evidence="9">This enzyme catalyzes only one turnover and therefore is not strictly catalytic. According to one definition, an enzyme is a biocatalyst that acts repeatedly and over many reaction cycles.</text>
</comment>
<evidence type="ECO:0000256" key="9">
    <source>
        <dbReference type="HAMAP-Rule" id="MF_00772"/>
    </source>
</evidence>
<feature type="active site" description="Nucleophile; methyl group acceptor" evidence="9">
    <location>
        <position position="135"/>
    </location>
</feature>
<dbReference type="InterPro" id="IPR008332">
    <property type="entry name" value="MethylG_MeTrfase_N"/>
</dbReference>
<evidence type="ECO:0000313" key="13">
    <source>
        <dbReference type="Proteomes" id="UP000323646"/>
    </source>
</evidence>
<dbReference type="Gene3D" id="1.10.10.10">
    <property type="entry name" value="Winged helix-like DNA-binding domain superfamily/Winged helix DNA-binding domain"/>
    <property type="match status" value="1"/>
</dbReference>
<evidence type="ECO:0000256" key="6">
    <source>
        <dbReference type="ARBA" id="ARBA00022763"/>
    </source>
</evidence>
<dbReference type="GO" id="GO:0032259">
    <property type="term" value="P:methylation"/>
    <property type="evidence" value="ECO:0007669"/>
    <property type="project" value="UniProtKB-KW"/>
</dbReference>
<dbReference type="SUPFAM" id="SSF46767">
    <property type="entry name" value="Methylated DNA-protein cysteine methyltransferase, C-terminal domain"/>
    <property type="match status" value="1"/>
</dbReference>
<name>A0A5D6W9L2_9FIRM</name>
<dbReference type="NCBIfam" id="TIGR00589">
    <property type="entry name" value="ogt"/>
    <property type="match status" value="1"/>
</dbReference>
<dbReference type="InterPro" id="IPR023546">
    <property type="entry name" value="MGMT"/>
</dbReference>
<dbReference type="EC" id="2.1.1.63" evidence="9"/>
<comment type="catalytic activity">
    <reaction evidence="1 9">
        <text>a 4-O-methyl-thymidine in DNA + L-cysteinyl-[protein] = a thymidine in DNA + S-methyl-L-cysteinyl-[protein]</text>
        <dbReference type="Rhea" id="RHEA:53428"/>
        <dbReference type="Rhea" id="RHEA-COMP:10131"/>
        <dbReference type="Rhea" id="RHEA-COMP:10132"/>
        <dbReference type="Rhea" id="RHEA-COMP:13555"/>
        <dbReference type="Rhea" id="RHEA-COMP:13556"/>
        <dbReference type="ChEBI" id="CHEBI:29950"/>
        <dbReference type="ChEBI" id="CHEBI:82612"/>
        <dbReference type="ChEBI" id="CHEBI:137386"/>
        <dbReference type="ChEBI" id="CHEBI:137387"/>
        <dbReference type="EC" id="2.1.1.63"/>
    </reaction>
</comment>
<dbReference type="GO" id="GO:0005737">
    <property type="term" value="C:cytoplasm"/>
    <property type="evidence" value="ECO:0007669"/>
    <property type="project" value="UniProtKB-SubCell"/>
</dbReference>
<evidence type="ECO:0000256" key="3">
    <source>
        <dbReference type="ARBA" id="ARBA00022490"/>
    </source>
</evidence>
<keyword evidence="4 9" id="KW-0489">Methyltransferase</keyword>
<accession>A0A5D6W9L2</accession>
<dbReference type="OrthoDB" id="9802228at2"/>
<protein>
    <recommendedName>
        <fullName evidence="9">Methylated-DNA--protein-cysteine methyltransferase</fullName>
        <ecNumber evidence="9">2.1.1.63</ecNumber>
    </recommendedName>
    <alternativeName>
        <fullName evidence="9">6-O-methylguanine-DNA methyltransferase</fullName>
        <shortName evidence="9">MGMT</shortName>
    </alternativeName>
    <alternativeName>
        <fullName evidence="9">O-6-methylguanine-DNA-alkyltransferase</fullName>
    </alternativeName>
</protein>
<dbReference type="Pfam" id="PF02870">
    <property type="entry name" value="Methyltransf_1N"/>
    <property type="match status" value="1"/>
</dbReference>
<organism evidence="12 13">
    <name type="scientific">Selenomonas ruminis</name>
    <dbReference type="NCBI Taxonomy" id="2593411"/>
    <lineage>
        <taxon>Bacteria</taxon>
        <taxon>Bacillati</taxon>
        <taxon>Bacillota</taxon>
        <taxon>Negativicutes</taxon>
        <taxon>Selenomonadales</taxon>
        <taxon>Selenomonadaceae</taxon>
        <taxon>Selenomonas</taxon>
    </lineage>
</organism>
<dbReference type="SUPFAM" id="SSF53155">
    <property type="entry name" value="Methylated DNA-protein cysteine methyltransferase domain"/>
    <property type="match status" value="1"/>
</dbReference>
<evidence type="ECO:0000259" key="11">
    <source>
        <dbReference type="Pfam" id="PF02870"/>
    </source>
</evidence>
<evidence type="ECO:0000256" key="8">
    <source>
        <dbReference type="ARBA" id="ARBA00049348"/>
    </source>
</evidence>
<keyword evidence="13" id="KW-1185">Reference proteome</keyword>
<dbReference type="Pfam" id="PF01035">
    <property type="entry name" value="DNA_binding_1"/>
    <property type="match status" value="1"/>
</dbReference>
<keyword evidence="5 9" id="KW-0808">Transferase</keyword>
<evidence type="ECO:0000259" key="10">
    <source>
        <dbReference type="Pfam" id="PF01035"/>
    </source>
</evidence>
<keyword evidence="7 9" id="KW-0234">DNA repair</keyword>
<dbReference type="InterPro" id="IPR036631">
    <property type="entry name" value="MGMT_N_sf"/>
</dbReference>
<gene>
    <name evidence="12" type="ORF">FZ040_00625</name>
</gene>
<keyword evidence="3 9" id="KW-0963">Cytoplasm</keyword>
<dbReference type="PANTHER" id="PTHR10815:SF5">
    <property type="entry name" value="METHYLATED-DNA--PROTEIN-CYSTEINE METHYLTRANSFERASE"/>
    <property type="match status" value="1"/>
</dbReference>
<dbReference type="Gene3D" id="3.30.160.70">
    <property type="entry name" value="Methylated DNA-protein cysteine methyltransferase domain"/>
    <property type="match status" value="1"/>
</dbReference>
<dbReference type="FunFam" id="1.10.10.10:FF:000214">
    <property type="entry name" value="Methylated-DNA--protein-cysteine methyltransferase"/>
    <property type="match status" value="1"/>
</dbReference>
<feature type="domain" description="Methylguanine DNA methyltransferase ribonuclease-like" evidence="11">
    <location>
        <begin position="2"/>
        <end position="74"/>
    </location>
</feature>
<comment type="caution">
    <text evidence="12">The sequence shown here is derived from an EMBL/GenBank/DDBJ whole genome shotgun (WGS) entry which is preliminary data.</text>
</comment>
<dbReference type="GO" id="GO:0003908">
    <property type="term" value="F:methylated-DNA-[protein]-cysteine S-methyltransferase activity"/>
    <property type="evidence" value="ECO:0007669"/>
    <property type="project" value="UniProtKB-UniRule"/>
</dbReference>
<dbReference type="InterPro" id="IPR036388">
    <property type="entry name" value="WH-like_DNA-bd_sf"/>
</dbReference>
<dbReference type="HAMAP" id="MF_00772">
    <property type="entry name" value="OGT"/>
    <property type="match status" value="1"/>
</dbReference>
<sequence>MIYRAVYHSPLGEMYMVSDGKNLMALDFVEVVPERPLGEQAEKLDASLPVFATVRQWLDSYFQGGRPDFLPPLSLEGTPFRRAVWDIMRRIPYGMTVSYGKIAADVADILGKRRMSAQAVGGAVGHNPIAIIVPCHRVVGSDGSLTGYAGGLWRKKYLLELEGIHGGQLAR</sequence>
<proteinExistence type="inferred from homology"/>
<dbReference type="EMBL" id="VTOY01000001">
    <property type="protein sequence ID" value="TYZ24586.1"/>
    <property type="molecule type" value="Genomic_DNA"/>
</dbReference>
<dbReference type="Proteomes" id="UP000323646">
    <property type="component" value="Unassembled WGS sequence"/>
</dbReference>
<dbReference type="PROSITE" id="PS00374">
    <property type="entry name" value="MGMT"/>
    <property type="match status" value="1"/>
</dbReference>
<reference evidence="12 13" key="1">
    <citation type="submission" date="2019-08" db="EMBL/GenBank/DDBJ databases">
        <title>Selenomonas sp. mPRGC5 and Selenomonas sp. mPRGC8 isolated from ruminal fluid of dairy goat (Capra hircus).</title>
        <authorList>
            <person name="Poothong S."/>
            <person name="Nuengjamnong C."/>
            <person name="Tanasupawat S."/>
        </authorList>
    </citation>
    <scope>NUCLEOTIDE SEQUENCE [LARGE SCALE GENOMIC DNA]</scope>
    <source>
        <strain evidence="13">mPRGC5</strain>
    </source>
</reference>
<dbReference type="InterPro" id="IPR001497">
    <property type="entry name" value="MethylDNA_cys_MeTrfase_AS"/>
</dbReference>
<comment type="catalytic activity">
    <reaction evidence="8 9">
        <text>a 6-O-methyl-2'-deoxyguanosine in DNA + L-cysteinyl-[protein] = S-methyl-L-cysteinyl-[protein] + a 2'-deoxyguanosine in DNA</text>
        <dbReference type="Rhea" id="RHEA:24000"/>
        <dbReference type="Rhea" id="RHEA-COMP:10131"/>
        <dbReference type="Rhea" id="RHEA-COMP:10132"/>
        <dbReference type="Rhea" id="RHEA-COMP:11367"/>
        <dbReference type="Rhea" id="RHEA-COMP:11368"/>
        <dbReference type="ChEBI" id="CHEBI:29950"/>
        <dbReference type="ChEBI" id="CHEBI:82612"/>
        <dbReference type="ChEBI" id="CHEBI:85445"/>
        <dbReference type="ChEBI" id="CHEBI:85448"/>
        <dbReference type="EC" id="2.1.1.63"/>
    </reaction>
</comment>
<feature type="domain" description="Methylated-DNA-[protein]-cysteine S-methyltransferase DNA binding" evidence="10">
    <location>
        <begin position="79"/>
        <end position="164"/>
    </location>
</feature>
<evidence type="ECO:0000256" key="2">
    <source>
        <dbReference type="ARBA" id="ARBA00008711"/>
    </source>
</evidence>
<evidence type="ECO:0000256" key="7">
    <source>
        <dbReference type="ARBA" id="ARBA00023204"/>
    </source>
</evidence>
<evidence type="ECO:0000313" key="12">
    <source>
        <dbReference type="EMBL" id="TYZ24586.1"/>
    </source>
</evidence>
<evidence type="ECO:0000256" key="5">
    <source>
        <dbReference type="ARBA" id="ARBA00022679"/>
    </source>
</evidence>
<keyword evidence="6 9" id="KW-0227">DNA damage</keyword>
<comment type="function">
    <text evidence="9">Involved in the cellular defense against the biological effects of O6-methylguanine (O6-MeG) and O4-methylthymine (O4-MeT) in DNA. Repairs the methylated nucleobase in DNA by stoichiometrically transferring the methyl group to a cysteine residue in the enzyme. This is a suicide reaction: the enzyme is irreversibly inactivated.</text>
</comment>
<dbReference type="InterPro" id="IPR036217">
    <property type="entry name" value="MethylDNA_cys_MeTrfase_DNAb"/>
</dbReference>
<comment type="subcellular location">
    <subcellularLocation>
        <location evidence="9">Cytoplasm</location>
    </subcellularLocation>
</comment>
<evidence type="ECO:0000256" key="1">
    <source>
        <dbReference type="ARBA" id="ARBA00001286"/>
    </source>
</evidence>
<dbReference type="AlphaFoldDB" id="A0A5D6W9L2"/>